<accession>A0AAD9V627</accession>
<dbReference type="Proteomes" id="UP001249851">
    <property type="component" value="Unassembled WGS sequence"/>
</dbReference>
<proteinExistence type="predicted"/>
<protein>
    <submittedName>
        <fullName evidence="2">Uncharacterized protein</fullName>
    </submittedName>
</protein>
<feature type="compositionally biased region" description="Basic and acidic residues" evidence="1">
    <location>
        <begin position="760"/>
        <end position="790"/>
    </location>
</feature>
<evidence type="ECO:0000313" key="2">
    <source>
        <dbReference type="EMBL" id="KAK2562427.1"/>
    </source>
</evidence>
<name>A0AAD9V627_ACRCE</name>
<evidence type="ECO:0000256" key="1">
    <source>
        <dbReference type="SAM" id="MobiDB-lite"/>
    </source>
</evidence>
<dbReference type="EMBL" id="JARQWQ010000028">
    <property type="protein sequence ID" value="KAK2562427.1"/>
    <property type="molecule type" value="Genomic_DNA"/>
</dbReference>
<feature type="compositionally biased region" description="Low complexity" evidence="1">
    <location>
        <begin position="642"/>
        <end position="652"/>
    </location>
</feature>
<keyword evidence="3" id="KW-1185">Reference proteome</keyword>
<feature type="region of interest" description="Disordered" evidence="1">
    <location>
        <begin position="760"/>
        <end position="794"/>
    </location>
</feature>
<feature type="region of interest" description="Disordered" evidence="1">
    <location>
        <begin position="251"/>
        <end position="271"/>
    </location>
</feature>
<evidence type="ECO:0000313" key="3">
    <source>
        <dbReference type="Proteomes" id="UP001249851"/>
    </source>
</evidence>
<feature type="compositionally biased region" description="Polar residues" evidence="1">
    <location>
        <begin position="673"/>
        <end position="682"/>
    </location>
</feature>
<reference evidence="2" key="2">
    <citation type="journal article" date="2023" name="Science">
        <title>Genomic signatures of disease resistance in endangered staghorn corals.</title>
        <authorList>
            <person name="Vollmer S.V."/>
            <person name="Selwyn J.D."/>
            <person name="Despard B.A."/>
            <person name="Roesel C.L."/>
        </authorList>
    </citation>
    <scope>NUCLEOTIDE SEQUENCE</scope>
    <source>
        <strain evidence="2">K2</strain>
    </source>
</reference>
<dbReference type="AlphaFoldDB" id="A0AAD9V627"/>
<sequence length="852" mass="98550">MWTGCKLSILKANGKVEYDHEQRWKKYSKTFQGVHKSRFEVDKNLYTKRSKALELHFKRWKTTSKKSYIEHFSQTNWEKLTEHEKKQHSQANCKACDVHHFSYQSLFPLWGNKTSTVTHEGISKQINSRILKQSSAGNVKITKKALKSVTKEVYDKINVTFEKTFGVSFAMAQTSVPELNVQVKKSRTELKKEKRNQSRAYKKQIEQQWTENACDAMLATRQTYKQRNEQRMIFCFETPEEAETRARKRKLLEEKGQRKKKRHSPSPKDLEFNKSELLQEVNAMKDGEKINFSELARKYGIAEKTKNGNMVVKEFLEDKGVQLSRFKQFRVNKAAARRSLKRLQGGEISSKVESGEYVLGEMIVPQTFKKVMLTKEGHPKTETFTVSGRKIPLQEIRKRMLKEQESLGIMRIWKDDFYDAMTADELSSRLVQLGEESGEETPSEMRERLKGMERKRHLMVWGDNSTLLNHAQYMMRQFIIDFIACGEGEWWHQVLSGVEFYDGPDEANNRPQGPTLHHFRSSTLQLEEQHLKENWQRCLSDDNITIPHRIIRIYNQRGDCTRVIHTNFLETENDDNSLQVQEERENETAEDPMTHFLEMEDNENTVEVTGLEEITMPAAEGLLVECSDDENDDEELQPLKTSISLSPVISESSSRHNQDKNVTNSEESERCSPETSQQSEQSLACDRGNSPQQKEIITKLCKNVARIVGETDCILELDSARQKMKKNPAGDFYHNNYQNLLAPVQTQILAHHTALEKQHKEWEKQHYHDHNCSEPSLEDLKRDKEQHGQHEVSGGSANPFSLVFLSDHSRVKTCTGCGRRFARMADGGLFPPPDDIALCTESVVPGKTKQEF</sequence>
<feature type="region of interest" description="Disordered" evidence="1">
    <location>
        <begin position="628"/>
        <end position="689"/>
    </location>
</feature>
<organism evidence="2 3">
    <name type="scientific">Acropora cervicornis</name>
    <name type="common">Staghorn coral</name>
    <dbReference type="NCBI Taxonomy" id="6130"/>
    <lineage>
        <taxon>Eukaryota</taxon>
        <taxon>Metazoa</taxon>
        <taxon>Cnidaria</taxon>
        <taxon>Anthozoa</taxon>
        <taxon>Hexacorallia</taxon>
        <taxon>Scleractinia</taxon>
        <taxon>Astrocoeniina</taxon>
        <taxon>Acroporidae</taxon>
        <taxon>Acropora</taxon>
    </lineage>
</organism>
<reference evidence="2" key="1">
    <citation type="journal article" date="2023" name="G3 (Bethesda)">
        <title>Whole genome assembly and annotation of the endangered Caribbean coral Acropora cervicornis.</title>
        <authorList>
            <person name="Selwyn J.D."/>
            <person name="Vollmer S.V."/>
        </authorList>
    </citation>
    <scope>NUCLEOTIDE SEQUENCE</scope>
    <source>
        <strain evidence="2">K2</strain>
    </source>
</reference>
<gene>
    <name evidence="2" type="ORF">P5673_014079</name>
</gene>
<comment type="caution">
    <text evidence="2">The sequence shown here is derived from an EMBL/GenBank/DDBJ whole genome shotgun (WGS) entry which is preliminary data.</text>
</comment>